<evidence type="ECO:0000256" key="4">
    <source>
        <dbReference type="ARBA" id="ARBA00022741"/>
    </source>
</evidence>
<evidence type="ECO:0000256" key="3">
    <source>
        <dbReference type="ARBA" id="ARBA00022598"/>
    </source>
</evidence>
<dbReference type="HAMAP" id="MF_01209">
    <property type="entry name" value="CPSase_S_chain"/>
    <property type="match status" value="1"/>
</dbReference>
<dbReference type="Pfam" id="PF00988">
    <property type="entry name" value="CPSase_sm_chain"/>
    <property type="match status" value="1"/>
</dbReference>
<keyword evidence="11" id="KW-1185">Reference proteome</keyword>
<dbReference type="EC" id="6.3.5.5" evidence="8"/>
<feature type="binding site" evidence="8">
    <location>
        <position position="279"/>
    </location>
    <ligand>
        <name>L-glutamine</name>
        <dbReference type="ChEBI" id="CHEBI:58359"/>
    </ligand>
</feature>
<feature type="active site" evidence="8">
    <location>
        <position position="321"/>
    </location>
</feature>
<keyword evidence="8" id="KW-0028">Amino-acid biosynthesis</keyword>
<dbReference type="CDD" id="cd01744">
    <property type="entry name" value="GATase1_CPSase"/>
    <property type="match status" value="1"/>
</dbReference>
<feature type="binding site" evidence="8">
    <location>
        <position position="238"/>
    </location>
    <ligand>
        <name>L-glutamine</name>
        <dbReference type="ChEBI" id="CHEBI:58359"/>
    </ligand>
</feature>
<feature type="binding site" evidence="8">
    <location>
        <position position="207"/>
    </location>
    <ligand>
        <name>L-glutamine</name>
        <dbReference type="ChEBI" id="CHEBI:58359"/>
    </ligand>
</feature>
<keyword evidence="4 8" id="KW-0547">Nucleotide-binding</keyword>
<organism evidence="10 11">
    <name type="scientific">Dethiosulfovibrio marinus</name>
    <dbReference type="NCBI Taxonomy" id="133532"/>
    <lineage>
        <taxon>Bacteria</taxon>
        <taxon>Thermotogati</taxon>
        <taxon>Synergistota</taxon>
        <taxon>Synergistia</taxon>
        <taxon>Synergistales</taxon>
        <taxon>Dethiosulfovibrionaceae</taxon>
        <taxon>Dethiosulfovibrio</taxon>
    </lineage>
</organism>
<dbReference type="SMART" id="SM01097">
    <property type="entry name" value="CPSase_sm_chain"/>
    <property type="match status" value="1"/>
</dbReference>
<dbReference type="InterPro" id="IPR050472">
    <property type="entry name" value="Anth_synth/Amidotransfase"/>
</dbReference>
<feature type="region of interest" description="CPSase" evidence="8">
    <location>
        <begin position="1"/>
        <end position="160"/>
    </location>
</feature>
<keyword evidence="8" id="KW-0055">Arginine biosynthesis</keyword>
<dbReference type="PANTHER" id="PTHR43418">
    <property type="entry name" value="MULTIFUNCTIONAL TRYPTOPHAN BIOSYNTHESIS PROTEIN-RELATED"/>
    <property type="match status" value="1"/>
</dbReference>
<evidence type="ECO:0000256" key="6">
    <source>
        <dbReference type="ARBA" id="ARBA00022962"/>
    </source>
</evidence>
<dbReference type="PROSITE" id="PS51273">
    <property type="entry name" value="GATASE_TYPE_1"/>
    <property type="match status" value="1"/>
</dbReference>
<feature type="domain" description="Carbamoyl-phosphate synthase small subunit N-terminal" evidence="9">
    <location>
        <begin position="2"/>
        <end position="126"/>
    </location>
</feature>
<feature type="binding site" evidence="8">
    <location>
        <position position="209"/>
    </location>
    <ligand>
        <name>L-glutamine</name>
        <dbReference type="ChEBI" id="CHEBI:58359"/>
    </ligand>
</feature>
<dbReference type="SUPFAM" id="SSF52317">
    <property type="entry name" value="Class I glutamine amidotransferase-like"/>
    <property type="match status" value="1"/>
</dbReference>
<feature type="binding site" evidence="8">
    <location>
        <position position="235"/>
    </location>
    <ligand>
        <name>L-glutamine</name>
        <dbReference type="ChEBI" id="CHEBI:58359"/>
    </ligand>
</feature>
<dbReference type="PANTHER" id="PTHR43418:SF7">
    <property type="entry name" value="CARBAMOYL-PHOSPHATE SYNTHASE SMALL CHAIN"/>
    <property type="match status" value="1"/>
</dbReference>
<dbReference type="PRINTS" id="PR00096">
    <property type="entry name" value="GATASE"/>
</dbReference>
<evidence type="ECO:0000313" key="10">
    <source>
        <dbReference type="EMBL" id="MCF4141397.1"/>
    </source>
</evidence>
<feature type="binding site" evidence="8">
    <location>
        <position position="276"/>
    </location>
    <ligand>
        <name>L-glutamine</name>
        <dbReference type="ChEBI" id="CHEBI:58359"/>
    </ligand>
</feature>
<accession>A0ABS9EJL7</accession>
<keyword evidence="3 8" id="KW-0436">Ligase</keyword>
<evidence type="ECO:0000259" key="9">
    <source>
        <dbReference type="SMART" id="SM01097"/>
    </source>
</evidence>
<dbReference type="PRINTS" id="PR00099">
    <property type="entry name" value="CPSGATASE"/>
</dbReference>
<comment type="function">
    <text evidence="8">Small subunit of the glutamine-dependent carbamoyl phosphate synthetase (CPSase). CPSase catalyzes the formation of carbamoyl phosphate from the ammonia moiety of glutamine, carbonate, and phosphate donated by ATP, constituting the first step of 2 biosynthetic pathways, one leading to arginine and/or urea and the other to pyrimidine nucleotides. The small subunit (glutamine amidotransferase) binds and cleaves glutamine to supply the large subunit with the substrate ammonia.</text>
</comment>
<comment type="pathway">
    <text evidence="8">Pyrimidine metabolism; UMP biosynthesis via de novo pathway; (S)-dihydroorotate from bicarbonate: step 1/3.</text>
</comment>
<evidence type="ECO:0000256" key="7">
    <source>
        <dbReference type="ARBA" id="ARBA00048816"/>
    </source>
</evidence>
<dbReference type="Gene3D" id="3.50.30.20">
    <property type="entry name" value="Carbamoyl-phosphate synthase small subunit, N-terminal domain"/>
    <property type="match status" value="1"/>
</dbReference>
<keyword evidence="5 8" id="KW-0067">ATP-binding</keyword>
<dbReference type="InterPro" id="IPR017926">
    <property type="entry name" value="GATASE"/>
</dbReference>
<evidence type="ECO:0000313" key="11">
    <source>
        <dbReference type="Proteomes" id="UP001200430"/>
    </source>
</evidence>
<dbReference type="Pfam" id="PF00117">
    <property type="entry name" value="GATase"/>
    <property type="match status" value="1"/>
</dbReference>
<keyword evidence="8" id="KW-0665">Pyrimidine biosynthesis</keyword>
<proteinExistence type="inferred from homology"/>
<feature type="binding site" evidence="8">
    <location>
        <position position="46"/>
    </location>
    <ligand>
        <name>L-glutamine</name>
        <dbReference type="ChEBI" id="CHEBI:58359"/>
    </ligand>
</feature>
<sequence>MYQVALSLSDGASKSCLSTIDGVDIEGELVFTTAYPGYSQSITDPSYHGQILVFAFPCIGIYGLDQVDFQSSRPWVKAVVVQRLQDTEGTLEKWLAEWGVPIITGLDCRSLVLKLREIDTPMARISKTGEPPVVDTLGAGLVSEVSSSAVRNYGAGTLSVALIDYGTKMDIVRRLVDRGCSVTLLPHSAAPRLVLDGDFNGVLLSNGPGDPSLLSEEIGVVRELLGKIPILGICLGCQILALACGAETVRLPYGHRGGNHPVLDLHTGRAMVTSQNHGYAIDESSLKDTGLDISFRHLSDGTVEGISDPALRISGVQFHPEAGAGPLDGLWIFDDFVDTLRRI</sequence>
<comment type="caution">
    <text evidence="10">The sequence shown here is derived from an EMBL/GenBank/DDBJ whole genome shotgun (WGS) entry which is preliminary data.</text>
</comment>
<dbReference type="InterPro" id="IPR002474">
    <property type="entry name" value="CarbamoylP_synth_ssu_N"/>
</dbReference>
<dbReference type="InterPro" id="IPR035686">
    <property type="entry name" value="CPSase_GATase1"/>
</dbReference>
<keyword evidence="6 8" id="KW-0315">Glutamine amidotransferase</keyword>
<dbReference type="InterPro" id="IPR036480">
    <property type="entry name" value="CarbP_synth_ssu_N_sf"/>
</dbReference>
<dbReference type="PRINTS" id="PR00097">
    <property type="entry name" value="ANTSNTHASEII"/>
</dbReference>
<name>A0ABS9EJL7_9BACT</name>
<feature type="binding site" evidence="8">
    <location>
        <position position="278"/>
    </location>
    <ligand>
        <name>L-glutamine</name>
        <dbReference type="ChEBI" id="CHEBI:58359"/>
    </ligand>
</feature>
<evidence type="ECO:0000256" key="5">
    <source>
        <dbReference type="ARBA" id="ARBA00022840"/>
    </source>
</evidence>
<protein>
    <recommendedName>
        <fullName evidence="8">Carbamoyl phosphate synthase small chain</fullName>
        <ecNumber evidence="8">6.3.5.5</ecNumber>
    </recommendedName>
    <alternativeName>
        <fullName evidence="8">Carbamoyl phosphate synthetase glutamine chain</fullName>
    </alternativeName>
</protein>
<comment type="pathway">
    <text evidence="1 8">Amino-acid biosynthesis; L-arginine biosynthesis; carbamoyl phosphate from bicarbonate: step 1/1.</text>
</comment>
<dbReference type="Proteomes" id="UP001200430">
    <property type="component" value="Unassembled WGS sequence"/>
</dbReference>
<comment type="similarity">
    <text evidence="2 8">Belongs to the CarA family.</text>
</comment>
<dbReference type="NCBIfam" id="TIGR01368">
    <property type="entry name" value="CPSaseIIsmall"/>
    <property type="match status" value="1"/>
</dbReference>
<dbReference type="Gene3D" id="3.40.50.880">
    <property type="match status" value="1"/>
</dbReference>
<reference evidence="10 11" key="1">
    <citation type="submission" date="2022-01" db="EMBL/GenBank/DDBJ databases">
        <title>Dethiosulfovibrio faecalis sp. nov., a novel proteolytic, non-sulfur-reducing bacterium isolated from a marine aquaculture solid waste bioreactor.</title>
        <authorList>
            <person name="Grabowski S."/>
            <person name="Apolinario E."/>
            <person name="Schneider N."/>
            <person name="Marshall C.W."/>
            <person name="Sowers K.R."/>
        </authorList>
    </citation>
    <scope>NUCLEOTIDE SEQUENCE [LARGE SCALE GENOMIC DNA]</scope>
    <source>
        <strain evidence="10 11">DSM 12537</strain>
    </source>
</reference>
<feature type="active site" description="Nucleophile" evidence="8">
    <location>
        <position position="234"/>
    </location>
</feature>
<evidence type="ECO:0000256" key="8">
    <source>
        <dbReference type="HAMAP-Rule" id="MF_01209"/>
    </source>
</evidence>
<dbReference type="NCBIfam" id="NF009475">
    <property type="entry name" value="PRK12838.1"/>
    <property type="match status" value="1"/>
</dbReference>
<dbReference type="InterPro" id="IPR006274">
    <property type="entry name" value="CarbamoylP_synth_ssu"/>
</dbReference>
<evidence type="ECO:0000256" key="1">
    <source>
        <dbReference type="ARBA" id="ARBA00005077"/>
    </source>
</evidence>
<dbReference type="SUPFAM" id="SSF52021">
    <property type="entry name" value="Carbamoyl phosphate synthetase, small subunit N-terminal domain"/>
    <property type="match status" value="1"/>
</dbReference>
<comment type="catalytic activity">
    <reaction evidence="8">
        <text>L-glutamine + H2O = L-glutamate + NH4(+)</text>
        <dbReference type="Rhea" id="RHEA:15889"/>
        <dbReference type="ChEBI" id="CHEBI:15377"/>
        <dbReference type="ChEBI" id="CHEBI:28938"/>
        <dbReference type="ChEBI" id="CHEBI:29985"/>
        <dbReference type="ChEBI" id="CHEBI:58359"/>
    </reaction>
</comment>
<dbReference type="EMBL" id="JAKGUD010000001">
    <property type="protein sequence ID" value="MCF4141397.1"/>
    <property type="molecule type" value="Genomic_DNA"/>
</dbReference>
<feature type="active site" evidence="8">
    <location>
        <position position="319"/>
    </location>
</feature>
<dbReference type="RefSeq" id="WP_236097768.1">
    <property type="nucleotide sequence ID" value="NZ_JAKGUD010000001.1"/>
</dbReference>
<evidence type="ECO:0000256" key="2">
    <source>
        <dbReference type="ARBA" id="ARBA00007800"/>
    </source>
</evidence>
<gene>
    <name evidence="8" type="primary">carA</name>
    <name evidence="10" type="ORF">L2W38_01005</name>
</gene>
<dbReference type="InterPro" id="IPR029062">
    <property type="entry name" value="Class_I_gatase-like"/>
</dbReference>
<comment type="catalytic activity">
    <reaction evidence="7 8">
        <text>hydrogencarbonate + L-glutamine + 2 ATP + H2O = carbamoyl phosphate + L-glutamate + 2 ADP + phosphate + 2 H(+)</text>
        <dbReference type="Rhea" id="RHEA:18633"/>
        <dbReference type="ChEBI" id="CHEBI:15377"/>
        <dbReference type="ChEBI" id="CHEBI:15378"/>
        <dbReference type="ChEBI" id="CHEBI:17544"/>
        <dbReference type="ChEBI" id="CHEBI:29985"/>
        <dbReference type="ChEBI" id="CHEBI:30616"/>
        <dbReference type="ChEBI" id="CHEBI:43474"/>
        <dbReference type="ChEBI" id="CHEBI:58228"/>
        <dbReference type="ChEBI" id="CHEBI:58359"/>
        <dbReference type="ChEBI" id="CHEBI:456216"/>
        <dbReference type="EC" id="6.3.5.5"/>
    </reaction>
</comment>
<comment type="subunit">
    <text evidence="8">Composed of two chains; the small (or glutamine) chain promotes the hydrolysis of glutamine to ammonia, which is used by the large (or ammonia) chain to synthesize carbamoyl phosphate. Tetramer of heterodimers (alpha,beta)4.</text>
</comment>